<protein>
    <submittedName>
        <fullName evidence="1">Uncharacterized protein</fullName>
    </submittedName>
</protein>
<name>A0A0E9VAG2_ANGAN</name>
<dbReference type="AlphaFoldDB" id="A0A0E9VAG2"/>
<proteinExistence type="predicted"/>
<sequence>MMKQLCSDSASRLLLQNYIFPNHMNPRVLNYEELLKIISFLPSVFHWEYCM</sequence>
<organism evidence="1">
    <name type="scientific">Anguilla anguilla</name>
    <name type="common">European freshwater eel</name>
    <name type="synonym">Muraena anguilla</name>
    <dbReference type="NCBI Taxonomy" id="7936"/>
    <lineage>
        <taxon>Eukaryota</taxon>
        <taxon>Metazoa</taxon>
        <taxon>Chordata</taxon>
        <taxon>Craniata</taxon>
        <taxon>Vertebrata</taxon>
        <taxon>Euteleostomi</taxon>
        <taxon>Actinopterygii</taxon>
        <taxon>Neopterygii</taxon>
        <taxon>Teleostei</taxon>
        <taxon>Anguilliformes</taxon>
        <taxon>Anguillidae</taxon>
        <taxon>Anguilla</taxon>
    </lineage>
</organism>
<dbReference type="EMBL" id="GBXM01034374">
    <property type="protein sequence ID" value="JAH74203.1"/>
    <property type="molecule type" value="Transcribed_RNA"/>
</dbReference>
<reference evidence="1" key="1">
    <citation type="submission" date="2014-11" db="EMBL/GenBank/DDBJ databases">
        <authorList>
            <person name="Amaro Gonzalez C."/>
        </authorList>
    </citation>
    <scope>NUCLEOTIDE SEQUENCE</scope>
</reference>
<accession>A0A0E9VAG2</accession>
<evidence type="ECO:0000313" key="1">
    <source>
        <dbReference type="EMBL" id="JAH74203.1"/>
    </source>
</evidence>
<reference evidence="1" key="2">
    <citation type="journal article" date="2015" name="Fish Shellfish Immunol.">
        <title>Early steps in the European eel (Anguilla anguilla)-Vibrio vulnificus interaction in the gills: Role of the RtxA13 toxin.</title>
        <authorList>
            <person name="Callol A."/>
            <person name="Pajuelo D."/>
            <person name="Ebbesson L."/>
            <person name="Teles M."/>
            <person name="MacKenzie S."/>
            <person name="Amaro C."/>
        </authorList>
    </citation>
    <scope>NUCLEOTIDE SEQUENCE</scope>
</reference>